<reference evidence="1" key="1">
    <citation type="journal article" date="2020" name="Stud. Mycol.">
        <title>101 Dothideomycetes genomes: a test case for predicting lifestyles and emergence of pathogens.</title>
        <authorList>
            <person name="Haridas S."/>
            <person name="Albert R."/>
            <person name="Binder M."/>
            <person name="Bloem J."/>
            <person name="Labutti K."/>
            <person name="Salamov A."/>
            <person name="Andreopoulos B."/>
            <person name="Baker S."/>
            <person name="Barry K."/>
            <person name="Bills G."/>
            <person name="Bluhm B."/>
            <person name="Cannon C."/>
            <person name="Castanera R."/>
            <person name="Culley D."/>
            <person name="Daum C."/>
            <person name="Ezra D."/>
            <person name="Gonzalez J."/>
            <person name="Henrissat B."/>
            <person name="Kuo A."/>
            <person name="Liang C."/>
            <person name="Lipzen A."/>
            <person name="Lutzoni F."/>
            <person name="Magnuson J."/>
            <person name="Mondo S."/>
            <person name="Nolan M."/>
            <person name="Ohm R."/>
            <person name="Pangilinan J."/>
            <person name="Park H.-J."/>
            <person name="Ramirez L."/>
            <person name="Alfaro M."/>
            <person name="Sun H."/>
            <person name="Tritt A."/>
            <person name="Yoshinaga Y."/>
            <person name="Zwiers L.-H."/>
            <person name="Turgeon B."/>
            <person name="Goodwin S."/>
            <person name="Spatafora J."/>
            <person name="Crous P."/>
            <person name="Grigoriev I."/>
        </authorList>
    </citation>
    <scope>NUCLEOTIDE SEQUENCE</scope>
    <source>
        <strain evidence="1">CBS 110217</strain>
    </source>
</reference>
<name>A0A9P4HNV6_9PLEO</name>
<comment type="caution">
    <text evidence="1">The sequence shown here is derived from an EMBL/GenBank/DDBJ whole genome shotgun (WGS) entry which is preliminary data.</text>
</comment>
<evidence type="ECO:0000313" key="1">
    <source>
        <dbReference type="EMBL" id="KAF2036381.1"/>
    </source>
</evidence>
<dbReference type="OrthoDB" id="3800738at2759"/>
<organism evidence="1 2">
    <name type="scientific">Setomelanomma holmii</name>
    <dbReference type="NCBI Taxonomy" id="210430"/>
    <lineage>
        <taxon>Eukaryota</taxon>
        <taxon>Fungi</taxon>
        <taxon>Dikarya</taxon>
        <taxon>Ascomycota</taxon>
        <taxon>Pezizomycotina</taxon>
        <taxon>Dothideomycetes</taxon>
        <taxon>Pleosporomycetidae</taxon>
        <taxon>Pleosporales</taxon>
        <taxon>Pleosporineae</taxon>
        <taxon>Phaeosphaeriaceae</taxon>
        <taxon>Setomelanomma</taxon>
    </lineage>
</organism>
<evidence type="ECO:0000313" key="2">
    <source>
        <dbReference type="Proteomes" id="UP000799777"/>
    </source>
</evidence>
<protein>
    <submittedName>
        <fullName evidence="1">Uncharacterized protein</fullName>
    </submittedName>
</protein>
<dbReference type="AlphaFoldDB" id="A0A9P4HNV6"/>
<keyword evidence="2" id="KW-1185">Reference proteome</keyword>
<dbReference type="EMBL" id="ML978155">
    <property type="protein sequence ID" value="KAF2036381.1"/>
    <property type="molecule type" value="Genomic_DNA"/>
</dbReference>
<gene>
    <name evidence="1" type="ORF">EK21DRAFT_106483</name>
</gene>
<proteinExistence type="predicted"/>
<dbReference type="Proteomes" id="UP000799777">
    <property type="component" value="Unassembled WGS sequence"/>
</dbReference>
<sequence length="269" mass="31375">MRWLLCRASRVNRHFNDVIRQSPSVQEALFLRRRNLRYRDSTPEFNPLLVYRFHWGYFHPVLAPEPARPPQGFPIHKKKLLRAIEYEKASWREMFPVLPPIRNVVVERRSPGTFFTGDKVRTGRVSFKELDNNDGLRMGLLFDICEEWKEPKENVAFGIEWMCTGDLDPRLRLERSPSIIRAHKISPRVLGFAGMLFALRTQHNQGSSTELMHVTSVDGIVILLQRFNESLRWAMNQGAYPKIESQAKAWSMNSVDWEGPDPDVTKDFP</sequence>
<accession>A0A9P4HNV6</accession>